<comment type="similarity">
    <text evidence="1">Belongs to the carbon-nitrogen hydrolase superfamily. NIT1/NIT2 family.</text>
</comment>
<evidence type="ECO:0000256" key="1">
    <source>
        <dbReference type="ARBA" id="ARBA00010613"/>
    </source>
</evidence>
<dbReference type="SUPFAM" id="SSF56317">
    <property type="entry name" value="Carbon-nitrogen hydrolase"/>
    <property type="match status" value="1"/>
</dbReference>
<dbReference type="PANTHER" id="PTHR43674">
    <property type="entry name" value="NITRILASE C965.09-RELATED"/>
    <property type="match status" value="1"/>
</dbReference>
<gene>
    <name evidence="4" type="ORF">GS441_12910</name>
    <name evidence="5" type="ORF">GS551_13195</name>
    <name evidence="6" type="ORF">GS882_13545</name>
    <name evidence="7" type="ORF">GS947_09115</name>
</gene>
<sequence>MTGRAHVAVTQLAPRLLDFEANADMTVDAIASARERGADIVVLPELCLSGYMFDTMDEARSCAITPEHPVFARWARALAGSQGLVVGGFAERSGSRLHISAAVVGATGVQAVYRKTHLWNREKRFFTAGTEAPPVVDTAFGRVGVLICYDLEFPEMARSLAMRGADLIAVPTNWALDARPYGDEPPQVMLARAAARTNHVHVACADRAGRERDQDFTGGSAVIDTAGWVLDTPDATGFAGAVLTLTTARDRQISGVNHVFGDRRPELYDGVYRTAETA</sequence>
<dbReference type="EMBL" id="WUXR01000006">
    <property type="protein sequence ID" value="MBM4566306.1"/>
    <property type="molecule type" value="Genomic_DNA"/>
</dbReference>
<reference evidence="4" key="1">
    <citation type="submission" date="2019-11" db="EMBL/GenBank/DDBJ databases">
        <title>Spread of Macrolides and rifampicin resistant Rhodococcus equi in clinical isolates in the USA.</title>
        <authorList>
            <person name="Alvarez-Narvaez S."/>
            <person name="Huber L."/>
            <person name="Cohen N.D."/>
            <person name="Slovis N."/>
            <person name="Greiter M."/>
            <person name="Giguere S."/>
            <person name="Hart K."/>
        </authorList>
    </citation>
    <scope>NUCLEOTIDE SEQUENCE</scope>
    <source>
        <strain evidence="4">Lh_17</strain>
        <strain evidence="5">Lh_5</strain>
    </source>
</reference>
<dbReference type="InterPro" id="IPR003010">
    <property type="entry name" value="C-N_Hydrolase"/>
</dbReference>
<feature type="domain" description="CN hydrolase" evidence="3">
    <location>
        <begin position="5"/>
        <end position="251"/>
    </location>
</feature>
<evidence type="ECO:0000313" key="5">
    <source>
        <dbReference type="EMBL" id="MBM4715150.1"/>
    </source>
</evidence>
<organism evidence="4 8">
    <name type="scientific">Rhodococcus hoagii</name>
    <name type="common">Corynebacterium equii</name>
    <dbReference type="NCBI Taxonomy" id="43767"/>
    <lineage>
        <taxon>Bacteria</taxon>
        <taxon>Bacillati</taxon>
        <taxon>Actinomycetota</taxon>
        <taxon>Actinomycetes</taxon>
        <taxon>Mycobacteriales</taxon>
        <taxon>Nocardiaceae</taxon>
        <taxon>Prescottella</taxon>
    </lineage>
</organism>
<evidence type="ECO:0000259" key="3">
    <source>
        <dbReference type="PROSITE" id="PS50263"/>
    </source>
</evidence>
<dbReference type="PANTHER" id="PTHR43674:SF2">
    <property type="entry name" value="BETA-UREIDOPROPIONASE"/>
    <property type="match status" value="1"/>
</dbReference>
<reference evidence="6" key="2">
    <citation type="journal article" date="2020" name="Environ. Microbiol.">
        <title>The novel and transferable erm(51) gene confers Macrolides, Lincosamides, and Streptogramins B (MLSB) resistance to clonal Rhodococcus equi in the environment.</title>
        <authorList>
            <person name="Huber L."/>
            <person name="Giguere S."/>
            <person name="Slovis N.M."/>
            <person name="Alvarez-Narvaez S."/>
            <person name="Hart K.A."/>
            <person name="Greiter M."/>
            <person name="Morris E.R.A."/>
            <person name="Cohen N.D."/>
        </authorList>
    </citation>
    <scope>NUCLEOTIDE SEQUENCE</scope>
    <source>
        <strain evidence="6">Lh_116_1</strain>
        <strain evidence="7">Lh_16_1</strain>
    </source>
</reference>
<dbReference type="Proteomes" id="UP000608063">
    <property type="component" value="Unassembled WGS sequence"/>
</dbReference>
<evidence type="ECO:0000313" key="8">
    <source>
        <dbReference type="Proteomes" id="UP000808906"/>
    </source>
</evidence>
<proteinExistence type="inferred from homology"/>
<accession>A0A9Q2URZ8</accession>
<evidence type="ECO:0000313" key="4">
    <source>
        <dbReference type="EMBL" id="MBM4566306.1"/>
    </source>
</evidence>
<dbReference type="PROSITE" id="PS50263">
    <property type="entry name" value="CN_HYDROLASE"/>
    <property type="match status" value="1"/>
</dbReference>
<dbReference type="EMBL" id="WVBC01000030">
    <property type="protein sequence ID" value="NKT79128.1"/>
    <property type="molecule type" value="Genomic_DNA"/>
</dbReference>
<evidence type="ECO:0000313" key="7">
    <source>
        <dbReference type="EMBL" id="NKW41772.1"/>
    </source>
</evidence>
<dbReference type="Gene3D" id="3.60.110.10">
    <property type="entry name" value="Carbon-nitrogen hydrolase"/>
    <property type="match status" value="1"/>
</dbReference>
<dbReference type="Proteomes" id="UP000808906">
    <property type="component" value="Unassembled WGS sequence"/>
</dbReference>
<dbReference type="Pfam" id="PF00795">
    <property type="entry name" value="CN_hydrolase"/>
    <property type="match status" value="1"/>
</dbReference>
<dbReference type="PROSITE" id="PS01227">
    <property type="entry name" value="UPF0012"/>
    <property type="match status" value="1"/>
</dbReference>
<dbReference type="EMBL" id="WUYC01000003">
    <property type="protein sequence ID" value="MBM4715150.1"/>
    <property type="molecule type" value="Genomic_DNA"/>
</dbReference>
<comment type="caution">
    <text evidence="4">The sequence shown here is derived from an EMBL/GenBank/DDBJ whole genome shotgun (WGS) entry which is preliminary data.</text>
</comment>
<evidence type="ECO:0000256" key="2">
    <source>
        <dbReference type="ARBA" id="ARBA00022801"/>
    </source>
</evidence>
<dbReference type="Proteomes" id="UP000706122">
    <property type="component" value="Unassembled WGS sequence"/>
</dbReference>
<evidence type="ECO:0000313" key="6">
    <source>
        <dbReference type="EMBL" id="NKT79128.1"/>
    </source>
</evidence>
<dbReference type="GO" id="GO:0050126">
    <property type="term" value="F:N-carbamoylputrescine amidase activity"/>
    <property type="evidence" value="ECO:0007669"/>
    <property type="project" value="TreeGrafter"/>
</dbReference>
<protein>
    <submittedName>
        <fullName evidence="4">Hydrolase</fullName>
    </submittedName>
</protein>
<dbReference type="InterPro" id="IPR001110">
    <property type="entry name" value="UPF0012_CS"/>
</dbReference>
<dbReference type="InterPro" id="IPR036526">
    <property type="entry name" value="C-N_Hydrolase_sf"/>
</dbReference>
<dbReference type="EMBL" id="WVDC01000004">
    <property type="protein sequence ID" value="NKW41772.1"/>
    <property type="molecule type" value="Genomic_DNA"/>
</dbReference>
<keyword evidence="2 4" id="KW-0378">Hydrolase</keyword>
<dbReference type="InterPro" id="IPR050345">
    <property type="entry name" value="Aliph_Amidase/BUP"/>
</dbReference>
<dbReference type="GO" id="GO:0033388">
    <property type="term" value="P:putrescine biosynthetic process from arginine"/>
    <property type="evidence" value="ECO:0007669"/>
    <property type="project" value="TreeGrafter"/>
</dbReference>
<dbReference type="Proteomes" id="UP000603463">
    <property type="component" value="Unassembled WGS sequence"/>
</dbReference>
<name>A0A9Q2URZ8_RHOHA</name>
<dbReference type="AlphaFoldDB" id="A0A9Q2URZ8"/>